<reference evidence="2" key="1">
    <citation type="submission" date="2014-05" db="EMBL/GenBank/DDBJ databases">
        <authorList>
            <person name="Chronopoulou M."/>
        </authorList>
    </citation>
    <scope>NUCLEOTIDE SEQUENCE</scope>
    <source>
        <tissue evidence="2">Whole organism</tissue>
    </source>
</reference>
<feature type="transmembrane region" description="Helical" evidence="1">
    <location>
        <begin position="12"/>
        <end position="33"/>
    </location>
</feature>
<protein>
    <submittedName>
        <fullName evidence="2">Uncharacterized protein</fullName>
    </submittedName>
</protein>
<accession>A0A0K2U1D5</accession>
<organism evidence="2">
    <name type="scientific">Lepeophtheirus salmonis</name>
    <name type="common">Salmon louse</name>
    <name type="synonym">Caligus salmonis</name>
    <dbReference type="NCBI Taxonomy" id="72036"/>
    <lineage>
        <taxon>Eukaryota</taxon>
        <taxon>Metazoa</taxon>
        <taxon>Ecdysozoa</taxon>
        <taxon>Arthropoda</taxon>
        <taxon>Crustacea</taxon>
        <taxon>Multicrustacea</taxon>
        <taxon>Hexanauplia</taxon>
        <taxon>Copepoda</taxon>
        <taxon>Siphonostomatoida</taxon>
        <taxon>Caligidae</taxon>
        <taxon>Lepeophtheirus</taxon>
    </lineage>
</organism>
<keyword evidence="1" id="KW-0812">Transmembrane</keyword>
<dbReference type="EMBL" id="HACA01014401">
    <property type="protein sequence ID" value="CDW31762.1"/>
    <property type="molecule type" value="Transcribed_RNA"/>
</dbReference>
<keyword evidence="1" id="KW-1133">Transmembrane helix</keyword>
<keyword evidence="1" id="KW-0472">Membrane</keyword>
<sequence>MTMSSKYSRKTAISSIYILTYLSLKLLSMFVRSLIDNEVYFTLSLMAFSNLINWRNVIY</sequence>
<evidence type="ECO:0000313" key="2">
    <source>
        <dbReference type="EMBL" id="CDW31762.1"/>
    </source>
</evidence>
<proteinExistence type="predicted"/>
<dbReference type="AlphaFoldDB" id="A0A0K2U1D5"/>
<feature type="transmembrane region" description="Helical" evidence="1">
    <location>
        <begin position="39"/>
        <end position="58"/>
    </location>
</feature>
<name>A0A0K2U1D5_LEPSM</name>
<evidence type="ECO:0000256" key="1">
    <source>
        <dbReference type="SAM" id="Phobius"/>
    </source>
</evidence>